<accession>A0A9E6P1R8</accession>
<sequence length="54" mass="6064">MFSHESLPLIVIFIIMLLGVLAAVLHPVHALFSWLRRRRERAAVQAAGAEQDRG</sequence>
<reference evidence="2 3" key="1">
    <citation type="journal article" date="2020" name="Microorganisms">
        <title>Reliable Identification of Environmental Pseudomonas Isolates Using the rpoD Gene.</title>
        <authorList>
            <consortium name="The Broad Institute Genome Sequencing Platform"/>
            <person name="Girard L."/>
            <person name="Lood C."/>
            <person name="Rokni-Zadeh H."/>
            <person name="van Noort V."/>
            <person name="Lavigne R."/>
            <person name="De Mot R."/>
        </authorList>
    </citation>
    <scope>NUCLEOTIDE SEQUENCE [LARGE SCALE GENOMIC DNA]</scope>
    <source>
        <strain evidence="2 3">SWRI65</strain>
    </source>
</reference>
<proteinExistence type="predicted"/>
<dbReference type="AlphaFoldDB" id="A0A9E6P1R8"/>
<evidence type="ECO:0000313" key="2">
    <source>
        <dbReference type="EMBL" id="QXI18407.1"/>
    </source>
</evidence>
<protein>
    <submittedName>
        <fullName evidence="2">Uncharacterized protein</fullName>
    </submittedName>
</protein>
<dbReference type="Proteomes" id="UP000631521">
    <property type="component" value="Chromosome"/>
</dbReference>
<dbReference type="EMBL" id="CP077091">
    <property type="protein sequence ID" value="QXI18407.1"/>
    <property type="molecule type" value="Genomic_DNA"/>
</dbReference>
<keyword evidence="3" id="KW-1185">Reference proteome</keyword>
<dbReference type="RefSeq" id="WP_186551360.1">
    <property type="nucleotide sequence ID" value="NZ_CP077091.1"/>
</dbReference>
<keyword evidence="1" id="KW-0812">Transmembrane</keyword>
<organism evidence="2 3">
    <name type="scientific">Pseudomonas hamedanensis</name>
    <dbReference type="NCBI Taxonomy" id="2745504"/>
    <lineage>
        <taxon>Bacteria</taxon>
        <taxon>Pseudomonadati</taxon>
        <taxon>Pseudomonadota</taxon>
        <taxon>Gammaproteobacteria</taxon>
        <taxon>Pseudomonadales</taxon>
        <taxon>Pseudomonadaceae</taxon>
        <taxon>Pseudomonas</taxon>
    </lineage>
</organism>
<feature type="transmembrane region" description="Helical" evidence="1">
    <location>
        <begin position="6"/>
        <end position="32"/>
    </location>
</feature>
<gene>
    <name evidence="2" type="ORF">HU739_005295</name>
</gene>
<reference evidence="2 3" key="2">
    <citation type="journal article" date="2021" name="Microorganisms">
        <title>The Ever-Expanding Pseudomonas Genus: Description of 43 New Species and Partition of the Pseudomonas putida Group.</title>
        <authorList>
            <person name="Girard L."/>
            <person name="Lood C."/>
            <person name="Hofte M."/>
            <person name="Vandamme P."/>
            <person name="Rokni-Zadeh H."/>
            <person name="van Noort V."/>
            <person name="Lavigne R."/>
            <person name="De Mot R."/>
        </authorList>
    </citation>
    <scope>NUCLEOTIDE SEQUENCE [LARGE SCALE GENOMIC DNA]</scope>
    <source>
        <strain evidence="2 3">SWRI65</strain>
    </source>
</reference>
<dbReference type="KEGG" id="phv:HU739_005295"/>
<evidence type="ECO:0000256" key="1">
    <source>
        <dbReference type="SAM" id="Phobius"/>
    </source>
</evidence>
<name>A0A9E6P1R8_9PSED</name>
<keyword evidence="1" id="KW-0472">Membrane</keyword>
<keyword evidence="1" id="KW-1133">Transmembrane helix</keyword>
<evidence type="ECO:0000313" key="3">
    <source>
        <dbReference type="Proteomes" id="UP000631521"/>
    </source>
</evidence>